<dbReference type="Proteomes" id="UP000720189">
    <property type="component" value="Unassembled WGS sequence"/>
</dbReference>
<organism evidence="1 2">
    <name type="scientific">Fusarium redolens</name>
    <dbReference type="NCBI Taxonomy" id="48865"/>
    <lineage>
        <taxon>Eukaryota</taxon>
        <taxon>Fungi</taxon>
        <taxon>Dikarya</taxon>
        <taxon>Ascomycota</taxon>
        <taxon>Pezizomycotina</taxon>
        <taxon>Sordariomycetes</taxon>
        <taxon>Hypocreomycetidae</taxon>
        <taxon>Hypocreales</taxon>
        <taxon>Nectriaceae</taxon>
        <taxon>Fusarium</taxon>
        <taxon>Fusarium redolens species complex</taxon>
    </lineage>
</organism>
<accession>A0A9P9JPZ0</accession>
<gene>
    <name evidence="1" type="ORF">BKA55DRAFT_530168</name>
</gene>
<dbReference type="EMBL" id="JAGMUX010000036">
    <property type="protein sequence ID" value="KAH7205792.1"/>
    <property type="molecule type" value="Genomic_DNA"/>
</dbReference>
<keyword evidence="2" id="KW-1185">Reference proteome</keyword>
<proteinExistence type="predicted"/>
<dbReference type="Gene3D" id="3.40.50.720">
    <property type="entry name" value="NAD(P)-binding Rossmann-like Domain"/>
    <property type="match status" value="1"/>
</dbReference>
<name>A0A9P9JPZ0_FUSRE</name>
<dbReference type="InterPro" id="IPR036291">
    <property type="entry name" value="NAD(P)-bd_dom_sf"/>
</dbReference>
<comment type="caution">
    <text evidence="1">The sequence shown here is derived from an EMBL/GenBank/DDBJ whole genome shotgun (WGS) entry which is preliminary data.</text>
</comment>
<dbReference type="OrthoDB" id="37659at2759"/>
<dbReference type="RefSeq" id="XP_046041099.1">
    <property type="nucleotide sequence ID" value="XM_046189130.1"/>
</dbReference>
<dbReference type="AlphaFoldDB" id="A0A9P9JPZ0"/>
<reference evidence="1" key="1">
    <citation type="journal article" date="2021" name="Nat. Commun.">
        <title>Genetic determinants of endophytism in the Arabidopsis root mycobiome.</title>
        <authorList>
            <person name="Mesny F."/>
            <person name="Miyauchi S."/>
            <person name="Thiergart T."/>
            <person name="Pickel B."/>
            <person name="Atanasova L."/>
            <person name="Karlsson M."/>
            <person name="Huettel B."/>
            <person name="Barry K.W."/>
            <person name="Haridas S."/>
            <person name="Chen C."/>
            <person name="Bauer D."/>
            <person name="Andreopoulos W."/>
            <person name="Pangilinan J."/>
            <person name="LaButti K."/>
            <person name="Riley R."/>
            <person name="Lipzen A."/>
            <person name="Clum A."/>
            <person name="Drula E."/>
            <person name="Henrissat B."/>
            <person name="Kohler A."/>
            <person name="Grigoriev I.V."/>
            <person name="Martin F.M."/>
            <person name="Hacquard S."/>
        </authorList>
    </citation>
    <scope>NUCLEOTIDE SEQUENCE</scope>
    <source>
        <strain evidence="1">MPI-CAGE-AT-0023</strain>
    </source>
</reference>
<evidence type="ECO:0000313" key="1">
    <source>
        <dbReference type="EMBL" id="KAH7205792.1"/>
    </source>
</evidence>
<sequence length="67" mass="7284">MAPPEQKTLVLGPSSGIREALATKLIATCTKVIIVGRRRHKLEAFLKKHDGDNSKAIVFDVTNLTAI</sequence>
<dbReference type="SUPFAM" id="SSF51735">
    <property type="entry name" value="NAD(P)-binding Rossmann-fold domains"/>
    <property type="match status" value="1"/>
</dbReference>
<protein>
    <submittedName>
        <fullName evidence="1">Uncharacterized protein</fullName>
    </submittedName>
</protein>
<dbReference type="GeneID" id="70219084"/>
<evidence type="ECO:0000313" key="2">
    <source>
        <dbReference type="Proteomes" id="UP000720189"/>
    </source>
</evidence>